<organism evidence="4 5">
    <name type="scientific">Tolypothrix tenuis PCC 7101</name>
    <dbReference type="NCBI Taxonomy" id="231146"/>
    <lineage>
        <taxon>Bacteria</taxon>
        <taxon>Bacillati</taxon>
        <taxon>Cyanobacteriota</taxon>
        <taxon>Cyanophyceae</taxon>
        <taxon>Nostocales</taxon>
        <taxon>Tolypothrichaceae</taxon>
        <taxon>Tolypothrix</taxon>
    </lineage>
</organism>
<gene>
    <name evidence="4" type="primary">rpl12</name>
    <name evidence="4" type="ORF">NIES37_12180</name>
</gene>
<dbReference type="InterPro" id="IPR013823">
    <property type="entry name" value="Ribosomal_bL12_C"/>
</dbReference>
<dbReference type="Gene3D" id="3.30.1390.10">
    <property type="match status" value="1"/>
</dbReference>
<dbReference type="AlphaFoldDB" id="A0A1Z4MUY5"/>
<dbReference type="GO" id="GO:1990904">
    <property type="term" value="C:ribonucleoprotein complex"/>
    <property type="evidence" value="ECO:0007669"/>
    <property type="project" value="UniProtKB-KW"/>
</dbReference>
<accession>A0A1Z4MUY5</accession>
<sequence length="154" mass="17600">MSSPPAEITVECPQCGQYYDAWYRPSLNFMLEDFDDEYIERVSTSTCPYCGCKASLGVLIVNKTGDFNFQLPQANFRRKDEEAMCSIKIESFDSSKRLDVMKVLREITGLGLMEVKSLLDNIPEIIMRDIEQRKAELFKRDLEAAGAEISLKCF</sequence>
<name>A0A1Z4MUY5_9CYAN</name>
<feature type="domain" description="Large ribosomal subunit protein bL12 C-terminal" evidence="3">
    <location>
        <begin position="86"/>
        <end position="152"/>
    </location>
</feature>
<dbReference type="PANTHER" id="PTHR45987">
    <property type="entry name" value="39S RIBOSOMAL PROTEIN L12"/>
    <property type="match status" value="1"/>
</dbReference>
<dbReference type="KEGG" id="ttq:NIES37_12180"/>
<dbReference type="EMBL" id="AP018248">
    <property type="protein sequence ID" value="BAY97280.1"/>
    <property type="molecule type" value="Genomic_DNA"/>
</dbReference>
<dbReference type="GO" id="GO:0006412">
    <property type="term" value="P:translation"/>
    <property type="evidence" value="ECO:0007669"/>
    <property type="project" value="InterPro"/>
</dbReference>
<keyword evidence="5" id="KW-1185">Reference proteome</keyword>
<dbReference type="GO" id="GO:0003729">
    <property type="term" value="F:mRNA binding"/>
    <property type="evidence" value="ECO:0007669"/>
    <property type="project" value="TreeGrafter"/>
</dbReference>
<evidence type="ECO:0000313" key="5">
    <source>
        <dbReference type="Proteomes" id="UP000218785"/>
    </source>
</evidence>
<keyword evidence="1 4" id="KW-0689">Ribosomal protein</keyword>
<dbReference type="SUPFAM" id="SSF54736">
    <property type="entry name" value="ClpS-like"/>
    <property type="match status" value="1"/>
</dbReference>
<proteinExistence type="predicted"/>
<evidence type="ECO:0000256" key="2">
    <source>
        <dbReference type="ARBA" id="ARBA00023274"/>
    </source>
</evidence>
<protein>
    <submittedName>
        <fullName evidence="4">50S ribosomal protein L7/L12</fullName>
    </submittedName>
</protein>
<dbReference type="InterPro" id="IPR000206">
    <property type="entry name" value="Ribosomal_bL12"/>
</dbReference>
<dbReference type="InterPro" id="IPR014719">
    <property type="entry name" value="Ribosomal_bL12_C/ClpS-like"/>
</dbReference>
<dbReference type="PANTHER" id="PTHR45987:SF4">
    <property type="entry name" value="LARGE RIBOSOMAL SUBUNIT PROTEIN BL12M"/>
    <property type="match status" value="1"/>
</dbReference>
<dbReference type="GO" id="GO:0005840">
    <property type="term" value="C:ribosome"/>
    <property type="evidence" value="ECO:0007669"/>
    <property type="project" value="UniProtKB-KW"/>
</dbReference>
<dbReference type="GO" id="GO:0003735">
    <property type="term" value="F:structural constituent of ribosome"/>
    <property type="evidence" value="ECO:0007669"/>
    <property type="project" value="InterPro"/>
</dbReference>
<evidence type="ECO:0000256" key="1">
    <source>
        <dbReference type="ARBA" id="ARBA00022980"/>
    </source>
</evidence>
<evidence type="ECO:0000259" key="3">
    <source>
        <dbReference type="Pfam" id="PF00542"/>
    </source>
</evidence>
<dbReference type="Proteomes" id="UP000218785">
    <property type="component" value="Chromosome"/>
</dbReference>
<dbReference type="RefSeq" id="WP_096574359.1">
    <property type="nucleotide sequence ID" value="NZ_CAWNJS010000001.1"/>
</dbReference>
<keyword evidence="2" id="KW-0687">Ribonucleoprotein</keyword>
<evidence type="ECO:0000313" key="4">
    <source>
        <dbReference type="EMBL" id="BAY97280.1"/>
    </source>
</evidence>
<reference evidence="4 5" key="1">
    <citation type="submission" date="2017-06" db="EMBL/GenBank/DDBJ databases">
        <title>Genome sequencing of cyanobaciteial culture collection at National Institute for Environmental Studies (NIES).</title>
        <authorList>
            <person name="Hirose Y."/>
            <person name="Shimura Y."/>
            <person name="Fujisawa T."/>
            <person name="Nakamura Y."/>
            <person name="Kawachi M."/>
        </authorList>
    </citation>
    <scope>NUCLEOTIDE SEQUENCE [LARGE SCALE GENOMIC DNA]</scope>
    <source>
        <strain evidence="4 5">NIES-37</strain>
    </source>
</reference>
<dbReference type="Pfam" id="PF00542">
    <property type="entry name" value="Ribosomal_L12"/>
    <property type="match status" value="1"/>
</dbReference>